<protein>
    <submittedName>
        <fullName evidence="2">Uncharacterized protein</fullName>
    </submittedName>
</protein>
<proteinExistence type="predicted"/>
<evidence type="ECO:0000256" key="1">
    <source>
        <dbReference type="SAM" id="MobiDB-lite"/>
    </source>
</evidence>
<dbReference type="Proteomes" id="UP000479241">
    <property type="component" value="Unassembled WGS sequence"/>
</dbReference>
<reference evidence="2 3" key="1">
    <citation type="submission" date="2019-12" db="EMBL/GenBank/DDBJ databases">
        <title>the WGS of Blastococcus saxobsidens 67B17.</title>
        <authorList>
            <person name="Jiang Z."/>
        </authorList>
    </citation>
    <scope>NUCLEOTIDE SEQUENCE [LARGE SCALE GENOMIC DNA]</scope>
    <source>
        <strain evidence="2 3">67B17</strain>
    </source>
</reference>
<feature type="compositionally biased region" description="Low complexity" evidence="1">
    <location>
        <begin position="88"/>
        <end position="97"/>
    </location>
</feature>
<sequence length="251" mass="25348">MRRTMDGLDKRVKFGSAVVGVALTAGLAGWGGSMIAMNGTDTAAASSSTVQDRPTGGAATSATTGASPTAAARTQPTATPTLAPPQPARASASPARPTGGTPNLGEPVQLPPPRLSDADIVFVDPWRDYTSGQWTYHVGLLGFPADTVVEISGSDTHGNVHAAPLVMTSAEGSWNPFATRFVVTFAYGGTCDDADPATVTARGQGFSVTETAPRPAECDGGTTPDGPWPRPIHPTPQPAPAPPPAPGSGGP</sequence>
<dbReference type="EMBL" id="JAAGWG010000040">
    <property type="protein sequence ID" value="NEK87743.1"/>
    <property type="molecule type" value="Genomic_DNA"/>
</dbReference>
<comment type="caution">
    <text evidence="2">The sequence shown here is derived from an EMBL/GenBank/DDBJ whole genome shotgun (WGS) entry which is preliminary data.</text>
</comment>
<feature type="region of interest" description="Disordered" evidence="1">
    <location>
        <begin position="206"/>
        <end position="251"/>
    </location>
</feature>
<name>A0A6L9W6M5_9ACTN</name>
<organism evidence="2 3">
    <name type="scientific">Blastococcus saxobsidens</name>
    <dbReference type="NCBI Taxonomy" id="138336"/>
    <lineage>
        <taxon>Bacteria</taxon>
        <taxon>Bacillati</taxon>
        <taxon>Actinomycetota</taxon>
        <taxon>Actinomycetes</taxon>
        <taxon>Geodermatophilales</taxon>
        <taxon>Geodermatophilaceae</taxon>
        <taxon>Blastococcus</taxon>
    </lineage>
</organism>
<evidence type="ECO:0000313" key="3">
    <source>
        <dbReference type="Proteomes" id="UP000479241"/>
    </source>
</evidence>
<dbReference type="RefSeq" id="WP_163207938.1">
    <property type="nucleotide sequence ID" value="NZ_JAAGWG010000040.1"/>
</dbReference>
<feature type="compositionally biased region" description="Low complexity" evidence="1">
    <location>
        <begin position="53"/>
        <end position="81"/>
    </location>
</feature>
<feature type="compositionally biased region" description="Pro residues" evidence="1">
    <location>
        <begin position="226"/>
        <end position="251"/>
    </location>
</feature>
<feature type="region of interest" description="Disordered" evidence="1">
    <location>
        <begin position="46"/>
        <end position="112"/>
    </location>
</feature>
<dbReference type="AlphaFoldDB" id="A0A6L9W6M5"/>
<accession>A0A6L9W6M5</accession>
<gene>
    <name evidence="2" type="ORF">GCU60_18550</name>
</gene>
<evidence type="ECO:0000313" key="2">
    <source>
        <dbReference type="EMBL" id="NEK87743.1"/>
    </source>
</evidence>